<comment type="caution">
    <text evidence="2">The sequence shown here is derived from an EMBL/GenBank/DDBJ whole genome shotgun (WGS) entry which is preliminary data.</text>
</comment>
<protein>
    <submittedName>
        <fullName evidence="2">Uncharacterized protein</fullName>
    </submittedName>
</protein>
<dbReference type="EMBL" id="CAMGYJ010000005">
    <property type="protein sequence ID" value="CAI0410125.1"/>
    <property type="molecule type" value="Genomic_DNA"/>
</dbReference>
<dbReference type="PANTHER" id="PTHR33972">
    <property type="entry name" value="EXPRESSED PROTEIN"/>
    <property type="match status" value="1"/>
</dbReference>
<feature type="region of interest" description="Disordered" evidence="1">
    <location>
        <begin position="149"/>
        <end position="181"/>
    </location>
</feature>
<proteinExistence type="predicted"/>
<dbReference type="AlphaFoldDB" id="A0AAV0JL55"/>
<accession>A0AAV0JL55</accession>
<organism evidence="2 4">
    <name type="scientific">Linum tenue</name>
    <dbReference type="NCBI Taxonomy" id="586396"/>
    <lineage>
        <taxon>Eukaryota</taxon>
        <taxon>Viridiplantae</taxon>
        <taxon>Streptophyta</taxon>
        <taxon>Embryophyta</taxon>
        <taxon>Tracheophyta</taxon>
        <taxon>Spermatophyta</taxon>
        <taxon>Magnoliopsida</taxon>
        <taxon>eudicotyledons</taxon>
        <taxon>Gunneridae</taxon>
        <taxon>Pentapetalae</taxon>
        <taxon>rosids</taxon>
        <taxon>fabids</taxon>
        <taxon>Malpighiales</taxon>
        <taxon>Linaceae</taxon>
        <taxon>Linum</taxon>
    </lineage>
</organism>
<evidence type="ECO:0000313" key="3">
    <source>
        <dbReference type="EMBL" id="CAI0410395.1"/>
    </source>
</evidence>
<dbReference type="EMBL" id="CAMGYJ010000005">
    <property type="protein sequence ID" value="CAI0410395.1"/>
    <property type="molecule type" value="Genomic_DNA"/>
</dbReference>
<keyword evidence="4" id="KW-1185">Reference proteome</keyword>
<gene>
    <name evidence="2" type="ORF">LITE_LOCUS14628</name>
    <name evidence="3" type="ORF">LITE_LOCUS14754</name>
</gene>
<evidence type="ECO:0000313" key="2">
    <source>
        <dbReference type="EMBL" id="CAI0410125.1"/>
    </source>
</evidence>
<feature type="compositionally biased region" description="Basic and acidic residues" evidence="1">
    <location>
        <begin position="157"/>
        <end position="170"/>
    </location>
</feature>
<evidence type="ECO:0000256" key="1">
    <source>
        <dbReference type="SAM" id="MobiDB-lite"/>
    </source>
</evidence>
<evidence type="ECO:0000313" key="4">
    <source>
        <dbReference type="Proteomes" id="UP001154282"/>
    </source>
</evidence>
<reference evidence="2" key="1">
    <citation type="submission" date="2022-08" db="EMBL/GenBank/DDBJ databases">
        <authorList>
            <person name="Gutierrez-Valencia J."/>
        </authorList>
    </citation>
    <scope>NUCLEOTIDE SEQUENCE</scope>
</reference>
<dbReference type="PANTHER" id="PTHR33972:SF25">
    <property type="entry name" value="GENOME ASSEMBLY, CHROMOSOME: A06"/>
    <property type="match status" value="1"/>
</dbReference>
<name>A0AAV0JL55_9ROSI</name>
<dbReference type="Proteomes" id="UP001154282">
    <property type="component" value="Unassembled WGS sequence"/>
</dbReference>
<sequence>MARSLSSSRTYLAAAAAATSRSSSSAASSPSSASFRCLALRSNSNLPNNNAEPAVADESTDPLLRKLEDAIHRIIVRRAAPDWLPFLPGTSYWVPPHRSDAGCLGIAQLVEKLANPLTDEESRSVTSVRGWPSSDYFIKGASFGQLPVYNTADELEKDSTSDEVKTEEPSSHAPESETEEG</sequence>